<keyword evidence="2" id="KW-1277">Toxin-antitoxin system</keyword>
<proteinExistence type="predicted"/>
<evidence type="ECO:0000256" key="1">
    <source>
        <dbReference type="ARBA" id="ARBA00022491"/>
    </source>
</evidence>
<dbReference type="PANTHER" id="PTHR36449">
    <property type="entry name" value="ACETYLTRANSFERASE-RELATED"/>
    <property type="match status" value="1"/>
</dbReference>
<dbReference type="InterPro" id="IPR000182">
    <property type="entry name" value="GNAT_dom"/>
</dbReference>
<feature type="domain" description="N-acetyltransferase" evidence="6">
    <location>
        <begin position="3"/>
        <end position="196"/>
    </location>
</feature>
<evidence type="ECO:0000313" key="8">
    <source>
        <dbReference type="Proteomes" id="UP000423156"/>
    </source>
</evidence>
<evidence type="ECO:0000313" key="7">
    <source>
        <dbReference type="EMBL" id="MQN79339.1"/>
    </source>
</evidence>
<comment type="catalytic activity">
    <reaction evidence="5">
        <text>glycyl-tRNA(Gly) + acetyl-CoA = N-acetylglycyl-tRNA(Gly) + CoA + H(+)</text>
        <dbReference type="Rhea" id="RHEA:81867"/>
        <dbReference type="Rhea" id="RHEA-COMP:9683"/>
        <dbReference type="Rhea" id="RHEA-COMP:19766"/>
        <dbReference type="ChEBI" id="CHEBI:15378"/>
        <dbReference type="ChEBI" id="CHEBI:57287"/>
        <dbReference type="ChEBI" id="CHEBI:57288"/>
        <dbReference type="ChEBI" id="CHEBI:78522"/>
        <dbReference type="ChEBI" id="CHEBI:232036"/>
    </reaction>
</comment>
<dbReference type="PROSITE" id="PS51186">
    <property type="entry name" value="GNAT"/>
    <property type="match status" value="1"/>
</dbReference>
<evidence type="ECO:0000259" key="6">
    <source>
        <dbReference type="PROSITE" id="PS51186"/>
    </source>
</evidence>
<evidence type="ECO:0000256" key="2">
    <source>
        <dbReference type="ARBA" id="ARBA00022649"/>
    </source>
</evidence>
<dbReference type="RefSeq" id="WP_153093891.1">
    <property type="nucleotide sequence ID" value="NZ_JBALJY010000042.1"/>
</dbReference>
<dbReference type="PANTHER" id="PTHR36449:SF1">
    <property type="entry name" value="ACETYLTRANSFERASE"/>
    <property type="match status" value="1"/>
</dbReference>
<keyword evidence="3" id="KW-0808">Transferase</keyword>
<evidence type="ECO:0000256" key="3">
    <source>
        <dbReference type="ARBA" id="ARBA00022679"/>
    </source>
</evidence>
<name>A0AA90UVR5_9BACT</name>
<dbReference type="SUPFAM" id="SSF55729">
    <property type="entry name" value="Acyl-CoA N-acyltransferases (Nat)"/>
    <property type="match status" value="1"/>
</dbReference>
<evidence type="ECO:0000256" key="4">
    <source>
        <dbReference type="ARBA" id="ARBA00023315"/>
    </source>
</evidence>
<keyword evidence="1" id="KW-0678">Repressor</keyword>
<dbReference type="InterPro" id="IPR016181">
    <property type="entry name" value="Acyl_CoA_acyltransferase"/>
</dbReference>
<protein>
    <submittedName>
        <fullName evidence="7">GNAT family N-acetyltransferase</fullName>
    </submittedName>
</protein>
<accession>A0AA90UVR5</accession>
<organism evidence="7 8">
    <name type="scientific">Segatella copri</name>
    <dbReference type="NCBI Taxonomy" id="165179"/>
    <lineage>
        <taxon>Bacteria</taxon>
        <taxon>Pseudomonadati</taxon>
        <taxon>Bacteroidota</taxon>
        <taxon>Bacteroidia</taxon>
        <taxon>Bacteroidales</taxon>
        <taxon>Prevotellaceae</taxon>
        <taxon>Segatella</taxon>
    </lineage>
</organism>
<dbReference type="AlphaFoldDB" id="A0AA90UVR5"/>
<dbReference type="CDD" id="cd04301">
    <property type="entry name" value="NAT_SF"/>
    <property type="match status" value="1"/>
</dbReference>
<dbReference type="GO" id="GO:0016747">
    <property type="term" value="F:acyltransferase activity, transferring groups other than amino-acyl groups"/>
    <property type="evidence" value="ECO:0007669"/>
    <property type="project" value="InterPro"/>
</dbReference>
<dbReference type="Proteomes" id="UP000423156">
    <property type="component" value="Unassembled WGS sequence"/>
</dbReference>
<dbReference type="EMBL" id="VZBZ01000181">
    <property type="protein sequence ID" value="MQN79339.1"/>
    <property type="molecule type" value="Genomic_DNA"/>
</dbReference>
<dbReference type="Pfam" id="PF00583">
    <property type="entry name" value="Acetyltransf_1"/>
    <property type="match status" value="1"/>
</dbReference>
<sequence>MGFLLEKCKLVKLDDKILSSCHPFTCGDADLDDFFQNDAMRYKKELLGKTYCFILDEDPKTIVCMFTLSNDSIRVDVIPNNRGRKLSQDIPREKRMRRYPGVLIGRLGINAGFRNHGIGTELLDFIKSWFIDEENKTGCRFLIVDAYNNEAPLGFYQKNEFLFLFSTEQQEAENLGYDVAKTLHTRLMYYDLKKLTSIA</sequence>
<dbReference type="Gene3D" id="3.40.630.30">
    <property type="match status" value="1"/>
</dbReference>
<reference evidence="8" key="1">
    <citation type="submission" date="2019-09" db="EMBL/GenBank/DDBJ databases">
        <title>Distinct polysaccharide growth profiles of human intestinal Prevotella copri isolates.</title>
        <authorList>
            <person name="Fehlner-Peach H."/>
            <person name="Magnabosco C."/>
            <person name="Raghavan V."/>
            <person name="Scher J.U."/>
            <person name="Tett A."/>
            <person name="Cox L.M."/>
            <person name="Gottsegen C."/>
            <person name="Watters A."/>
            <person name="Wiltshire- Gordon J.D."/>
            <person name="Segata N."/>
            <person name="Bonneau R."/>
            <person name="Littman D.R."/>
        </authorList>
    </citation>
    <scope>NUCLEOTIDE SEQUENCE [LARGE SCALE GENOMIC DNA]</scope>
    <source>
        <strain evidence="8">BU41712</strain>
    </source>
</reference>
<keyword evidence="4" id="KW-0012">Acyltransferase</keyword>
<evidence type="ECO:0000256" key="5">
    <source>
        <dbReference type="ARBA" id="ARBA00049880"/>
    </source>
</evidence>
<comment type="caution">
    <text evidence="7">The sequence shown here is derived from an EMBL/GenBank/DDBJ whole genome shotgun (WGS) entry which is preliminary data.</text>
</comment>
<gene>
    <name evidence="7" type="ORF">F7D71_16060</name>
</gene>